<evidence type="ECO:0000313" key="1">
    <source>
        <dbReference type="EMBL" id="MDA5400250.1"/>
    </source>
</evidence>
<dbReference type="Proteomes" id="UP001151234">
    <property type="component" value="Unassembled WGS sequence"/>
</dbReference>
<proteinExistence type="predicted"/>
<evidence type="ECO:0000313" key="2">
    <source>
        <dbReference type="Proteomes" id="UP001151234"/>
    </source>
</evidence>
<gene>
    <name evidence="1" type="ORF">OQ273_16855</name>
</gene>
<dbReference type="EMBL" id="JAPJZI010000001">
    <property type="protein sequence ID" value="MDA5400250.1"/>
    <property type="molecule type" value="Genomic_DNA"/>
</dbReference>
<name>A0A9X3UKE9_9HYPH</name>
<comment type="caution">
    <text evidence="1">The sequence shown here is derived from an EMBL/GenBank/DDBJ whole genome shotgun (WGS) entry which is preliminary data.</text>
</comment>
<dbReference type="AlphaFoldDB" id="A0A9X3UKE9"/>
<sequence>MTRFTSIPPRFKALGSTCHALKNQSIGFDHIALHIRSQRY</sequence>
<reference evidence="1" key="1">
    <citation type="submission" date="2022-11" db="EMBL/GenBank/DDBJ databases">
        <title>Draft genome sequence of Hoeflea poritis E7-10 and Hoeflea prorocentri PM5-8, separated from scleractinian coral Porites lutea and marine dinoflagellate.</title>
        <authorList>
            <person name="Zhang G."/>
            <person name="Wei Q."/>
            <person name="Cai L."/>
        </authorList>
    </citation>
    <scope>NUCLEOTIDE SEQUENCE</scope>
    <source>
        <strain evidence="1">PM5-8</strain>
    </source>
</reference>
<accession>A0A9X3UKE9</accession>
<dbReference type="RefSeq" id="WP_267991695.1">
    <property type="nucleotide sequence ID" value="NZ_JAPJZI010000001.1"/>
</dbReference>
<organism evidence="1 2">
    <name type="scientific">Hoeflea prorocentri</name>
    <dbReference type="NCBI Taxonomy" id="1922333"/>
    <lineage>
        <taxon>Bacteria</taxon>
        <taxon>Pseudomonadati</taxon>
        <taxon>Pseudomonadota</taxon>
        <taxon>Alphaproteobacteria</taxon>
        <taxon>Hyphomicrobiales</taxon>
        <taxon>Rhizobiaceae</taxon>
        <taxon>Hoeflea</taxon>
    </lineage>
</organism>
<keyword evidence="2" id="KW-1185">Reference proteome</keyword>
<protein>
    <submittedName>
        <fullName evidence="1">Uncharacterized protein</fullName>
    </submittedName>
</protein>